<evidence type="ECO:0000256" key="6">
    <source>
        <dbReference type="ARBA" id="ARBA00023198"/>
    </source>
</evidence>
<evidence type="ECO:0000313" key="12">
    <source>
        <dbReference type="RefSeq" id="XP_033811190.1"/>
    </source>
</evidence>
<evidence type="ECO:0000256" key="7">
    <source>
        <dbReference type="SAM" id="MobiDB-lite"/>
    </source>
</evidence>
<sequence length="702" mass="77260">MHCKMAETLAVHSAYVNIYNILNKIPKEKLRSLQAKLNSMGSSTKCVKLLQAMILNTLGQEEEAQVALTILDTNQVVPNISNKIQHLELHQNYGSNSLAPHQNPDVLITVARIYTLLVKENLCAESARNQAYQVAIEASRSGDKVSLQNLLSESQKTCGVHSFNSSGLNEPMPLKSIPVVVTAPTSPLSIPSNRTRYKDCASTALGSLYPFSSMASFSSNLEISQSPTAEFFSRPAQYNNNYIEPSKLCQDIMHGPGQHKVGEDDLGVQNANEKDEAVQEPNKSTVQNHPVSKKPEVSCSYPSTGLGSEILESQQTSYCCTDSTSTSQHVMLTDKPETGKGQRTDMTSVKVSSSTEVSQSSPSSTVPLADGTTALQHNIDSNPISSATSVLTETVGSENTFFSFVVLHAKEDEAIAFKVRDTLKNIGISHGATYCEEFEIPGNSPLTCIEDAVDNSAFTILLLTSHFVSHWAHLQTNAVLMNSINKEHKFNTVIPFLPKENPLKEIPMVLKSIVALNEKSPMFSKTARKTFSLKRIQQMKENWKQEEMVRELRRRKKITEKQVKYNQQIKDATLELSVEHLKLLQTTYNISPFYLPGPQQPFPPGMPPTPGTAGGFPLNCSQIFHSLGPVLPQMPYPLSGIPFQHFSDAQGNQYTSGGTQPVIQIQHATNVQIGDQNQMRIVEAEEEKDSLDGMDSESDCVS</sequence>
<dbReference type="GO" id="GO:0043123">
    <property type="term" value="P:positive regulation of canonical NF-kappaB signal transduction"/>
    <property type="evidence" value="ECO:0007669"/>
    <property type="project" value="TreeGrafter"/>
</dbReference>
<evidence type="ECO:0000259" key="8">
    <source>
        <dbReference type="PROSITE" id="PS50104"/>
    </source>
</evidence>
<keyword evidence="5" id="KW-0391">Immunity</keyword>
<dbReference type="PANTHER" id="PTHR47230:SF1">
    <property type="entry name" value="TIR DOMAIN-CONTAINING ADAPTER MOLECULE 1"/>
    <property type="match status" value="1"/>
</dbReference>
<dbReference type="GO" id="GO:0035591">
    <property type="term" value="F:signaling adaptor activity"/>
    <property type="evidence" value="ECO:0007669"/>
    <property type="project" value="TreeGrafter"/>
</dbReference>
<dbReference type="RefSeq" id="XP_033811189.1">
    <property type="nucleotide sequence ID" value="XM_033955298.1"/>
</dbReference>
<dbReference type="AlphaFoldDB" id="A0A6P8RZF6"/>
<dbReference type="Gene3D" id="1.25.40.780">
    <property type="match status" value="1"/>
</dbReference>
<dbReference type="PROSITE" id="PS50104">
    <property type="entry name" value="TIR"/>
    <property type="match status" value="1"/>
</dbReference>
<evidence type="ECO:0000256" key="2">
    <source>
        <dbReference type="ARBA" id="ARBA00022490"/>
    </source>
</evidence>
<feature type="domain" description="TIR" evidence="8">
    <location>
        <begin position="400"/>
        <end position="556"/>
    </location>
</feature>
<dbReference type="SUPFAM" id="SSF52200">
    <property type="entry name" value="Toll/Interleukin receptor TIR domain"/>
    <property type="match status" value="1"/>
</dbReference>
<dbReference type="InterPro" id="IPR040886">
    <property type="entry name" value="TRIF_N"/>
</dbReference>
<dbReference type="InterPro" id="IPR000157">
    <property type="entry name" value="TIR_dom"/>
</dbReference>
<dbReference type="RefSeq" id="XP_033811190.1">
    <property type="nucleotide sequence ID" value="XM_033955299.1"/>
</dbReference>
<evidence type="ECO:0000313" key="11">
    <source>
        <dbReference type="RefSeq" id="XP_033811189.1"/>
    </source>
</evidence>
<keyword evidence="9" id="KW-1185">Reference proteome</keyword>
<dbReference type="InterPro" id="IPR035897">
    <property type="entry name" value="Toll_tir_struct_dom_sf"/>
</dbReference>
<keyword evidence="2" id="KW-0963">Cytoplasm</keyword>
<dbReference type="CTD" id="148022"/>
<comment type="subcellular location">
    <subcellularLocation>
        <location evidence="1">Cytoplasm</location>
    </subcellularLocation>
</comment>
<evidence type="ECO:0000256" key="4">
    <source>
        <dbReference type="ARBA" id="ARBA00022588"/>
    </source>
</evidence>
<dbReference type="GO" id="GO:0045087">
    <property type="term" value="P:innate immune response"/>
    <property type="evidence" value="ECO:0007669"/>
    <property type="project" value="UniProtKB-KW"/>
</dbReference>
<dbReference type="Pfam" id="PF17798">
    <property type="entry name" value="TRIF-NTD"/>
    <property type="match status" value="1"/>
</dbReference>
<dbReference type="GO" id="GO:0032481">
    <property type="term" value="P:positive regulation of type I interferon production"/>
    <property type="evidence" value="ECO:0007669"/>
    <property type="project" value="TreeGrafter"/>
</dbReference>
<accession>A0A6P8RZF6</accession>
<keyword evidence="4" id="KW-0399">Innate immunity</keyword>
<dbReference type="Proteomes" id="UP000515159">
    <property type="component" value="Chromosome 8"/>
</dbReference>
<dbReference type="Pfam" id="PF13676">
    <property type="entry name" value="TIR_2"/>
    <property type="match status" value="1"/>
</dbReference>
<dbReference type="GO" id="GO:0006954">
    <property type="term" value="P:inflammatory response"/>
    <property type="evidence" value="ECO:0007669"/>
    <property type="project" value="UniProtKB-KW"/>
</dbReference>
<evidence type="ECO:0000256" key="3">
    <source>
        <dbReference type="ARBA" id="ARBA00022553"/>
    </source>
</evidence>
<evidence type="ECO:0000313" key="9">
    <source>
        <dbReference type="Proteomes" id="UP000515159"/>
    </source>
</evidence>
<feature type="compositionally biased region" description="Polar residues" evidence="7">
    <location>
        <begin position="281"/>
        <end position="290"/>
    </location>
</feature>
<gene>
    <name evidence="10 11 12" type="primary">TICAM1</name>
</gene>
<dbReference type="GO" id="GO:0035666">
    <property type="term" value="P:TRIF-dependent toll-like receptor signaling pathway"/>
    <property type="evidence" value="ECO:0007669"/>
    <property type="project" value="InterPro"/>
</dbReference>
<dbReference type="InterPro" id="IPR046946">
    <property type="entry name" value="TCAM1/2"/>
</dbReference>
<dbReference type="RefSeq" id="XP_033811188.1">
    <property type="nucleotide sequence ID" value="XM_033955297.1"/>
</dbReference>
<protein>
    <submittedName>
        <fullName evidence="10 11">TIR domain-containing adapter molecule 1</fullName>
    </submittedName>
</protein>
<name>A0A6P8RZF6_GEOSA</name>
<feature type="region of interest" description="Disordered" evidence="7">
    <location>
        <begin position="273"/>
        <end position="299"/>
    </location>
</feature>
<reference evidence="10 11" key="1">
    <citation type="submission" date="2025-04" db="UniProtKB">
        <authorList>
            <consortium name="RefSeq"/>
        </authorList>
    </citation>
    <scope>IDENTIFICATION</scope>
</reference>
<dbReference type="GO" id="GO:0005768">
    <property type="term" value="C:endosome"/>
    <property type="evidence" value="ECO:0007669"/>
    <property type="project" value="TreeGrafter"/>
</dbReference>
<dbReference type="PANTHER" id="PTHR47230">
    <property type="entry name" value="TIR DOMAIN-CONTAINING ADAPTER MOLECULE 1"/>
    <property type="match status" value="1"/>
</dbReference>
<proteinExistence type="predicted"/>
<evidence type="ECO:0000256" key="5">
    <source>
        <dbReference type="ARBA" id="ARBA00022859"/>
    </source>
</evidence>
<dbReference type="Gene3D" id="3.40.50.10140">
    <property type="entry name" value="Toll/interleukin-1 receptor homology (TIR) domain"/>
    <property type="match status" value="1"/>
</dbReference>
<dbReference type="OrthoDB" id="9906976at2759"/>
<dbReference type="GeneID" id="117365204"/>
<keyword evidence="3" id="KW-0597">Phosphoprotein</keyword>
<organism evidence="9 12">
    <name type="scientific">Geotrypetes seraphini</name>
    <name type="common">Gaboon caecilian</name>
    <name type="synonym">Caecilia seraphini</name>
    <dbReference type="NCBI Taxonomy" id="260995"/>
    <lineage>
        <taxon>Eukaryota</taxon>
        <taxon>Metazoa</taxon>
        <taxon>Chordata</taxon>
        <taxon>Craniata</taxon>
        <taxon>Vertebrata</taxon>
        <taxon>Euteleostomi</taxon>
        <taxon>Amphibia</taxon>
        <taxon>Gymnophiona</taxon>
        <taxon>Geotrypetes</taxon>
    </lineage>
</organism>
<keyword evidence="6" id="KW-0395">Inflammatory response</keyword>
<evidence type="ECO:0000256" key="1">
    <source>
        <dbReference type="ARBA" id="ARBA00004496"/>
    </source>
</evidence>
<dbReference type="KEGG" id="gsh:117365204"/>
<evidence type="ECO:0000313" key="10">
    <source>
        <dbReference type="RefSeq" id="XP_033811188.1"/>
    </source>
</evidence>